<name>A0A5J4PI57_9EUKA</name>
<organism evidence="1 2">
    <name type="scientific">Streblomastix strix</name>
    <dbReference type="NCBI Taxonomy" id="222440"/>
    <lineage>
        <taxon>Eukaryota</taxon>
        <taxon>Metamonada</taxon>
        <taxon>Preaxostyla</taxon>
        <taxon>Oxymonadida</taxon>
        <taxon>Streblomastigidae</taxon>
        <taxon>Streblomastix</taxon>
    </lineage>
</organism>
<gene>
    <name evidence="1" type="ORF">EZS28_056666</name>
</gene>
<evidence type="ECO:0000313" key="2">
    <source>
        <dbReference type="Proteomes" id="UP000324800"/>
    </source>
</evidence>
<proteinExistence type="predicted"/>
<feature type="non-terminal residue" evidence="1">
    <location>
        <position position="24"/>
    </location>
</feature>
<accession>A0A5J4PI57</accession>
<protein>
    <submittedName>
        <fullName evidence="1">Uncharacterized protein</fullName>
    </submittedName>
</protein>
<dbReference type="EMBL" id="SNRW01050783">
    <property type="protein sequence ID" value="KAA6308558.1"/>
    <property type="molecule type" value="Genomic_DNA"/>
</dbReference>
<evidence type="ECO:0000313" key="1">
    <source>
        <dbReference type="EMBL" id="KAA6308558.1"/>
    </source>
</evidence>
<dbReference type="AlphaFoldDB" id="A0A5J4PI57"/>
<reference evidence="1 2" key="1">
    <citation type="submission" date="2019-03" db="EMBL/GenBank/DDBJ databases">
        <title>Single cell metagenomics reveals metabolic interactions within the superorganism composed of flagellate Streblomastix strix and complex community of Bacteroidetes bacteria on its surface.</title>
        <authorList>
            <person name="Treitli S.C."/>
            <person name="Kolisko M."/>
            <person name="Husnik F."/>
            <person name="Keeling P."/>
            <person name="Hampl V."/>
        </authorList>
    </citation>
    <scope>NUCLEOTIDE SEQUENCE [LARGE SCALE GENOMIC DNA]</scope>
    <source>
        <strain evidence="1">ST1C</strain>
    </source>
</reference>
<dbReference type="Proteomes" id="UP000324800">
    <property type="component" value="Unassembled WGS sequence"/>
</dbReference>
<comment type="caution">
    <text evidence="1">The sequence shown here is derived from an EMBL/GenBank/DDBJ whole genome shotgun (WGS) entry which is preliminary data.</text>
</comment>
<sequence>MSISLLKVQNFYQRKTLNSPKGGS</sequence>